<evidence type="ECO:0000313" key="3">
    <source>
        <dbReference type="Proteomes" id="UP000499080"/>
    </source>
</evidence>
<dbReference type="EMBL" id="BGPR01094373">
    <property type="protein sequence ID" value="GBM34485.1"/>
    <property type="molecule type" value="Genomic_DNA"/>
</dbReference>
<sequence length="66" mass="7705">MINAADFGIITLLYGDEILRQQLRRTVAENSTYPRTLCHDVNFDVPFVGEERVPYGLYHSNENFFH</sequence>
<dbReference type="OrthoDB" id="6429636at2759"/>
<dbReference type="Proteomes" id="UP000499080">
    <property type="component" value="Unassembled WGS sequence"/>
</dbReference>
<dbReference type="AlphaFoldDB" id="A0A4Y2F327"/>
<reference evidence="2 3" key="1">
    <citation type="journal article" date="2019" name="Sci. Rep.">
        <title>Orb-weaving spider Araneus ventricosus genome elucidates the spidroin gene catalogue.</title>
        <authorList>
            <person name="Kono N."/>
            <person name="Nakamura H."/>
            <person name="Ohtoshi R."/>
            <person name="Moran D.A.P."/>
            <person name="Shinohara A."/>
            <person name="Yoshida Y."/>
            <person name="Fujiwara M."/>
            <person name="Mori M."/>
            <person name="Tomita M."/>
            <person name="Arakawa K."/>
        </authorList>
    </citation>
    <scope>NUCLEOTIDE SEQUENCE [LARGE SCALE GENOMIC DNA]</scope>
</reference>
<name>A0A4Y2F327_ARAVE</name>
<comment type="caution">
    <text evidence="2">The sequence shown here is derived from an EMBL/GenBank/DDBJ whole genome shotgun (WGS) entry which is preliminary data.</text>
</comment>
<organism evidence="2 3">
    <name type="scientific">Araneus ventricosus</name>
    <name type="common">Orbweaver spider</name>
    <name type="synonym">Epeira ventricosa</name>
    <dbReference type="NCBI Taxonomy" id="182803"/>
    <lineage>
        <taxon>Eukaryota</taxon>
        <taxon>Metazoa</taxon>
        <taxon>Ecdysozoa</taxon>
        <taxon>Arthropoda</taxon>
        <taxon>Chelicerata</taxon>
        <taxon>Arachnida</taxon>
        <taxon>Araneae</taxon>
        <taxon>Araneomorphae</taxon>
        <taxon>Entelegynae</taxon>
        <taxon>Araneoidea</taxon>
        <taxon>Araneidae</taxon>
        <taxon>Araneus</taxon>
    </lineage>
</organism>
<feature type="domain" description="Cep192-like" evidence="1">
    <location>
        <begin position="8"/>
        <end position="55"/>
    </location>
</feature>
<evidence type="ECO:0000259" key="1">
    <source>
        <dbReference type="Pfam" id="PF22074"/>
    </source>
</evidence>
<dbReference type="Pfam" id="PF22074">
    <property type="entry name" value="Cep192_D5"/>
    <property type="match status" value="1"/>
</dbReference>
<gene>
    <name evidence="2" type="ORF">AVEN_261435_1</name>
</gene>
<protein>
    <recommendedName>
        <fullName evidence="1">Cep192-like domain-containing protein</fullName>
    </recommendedName>
</protein>
<dbReference type="InterPro" id="IPR054091">
    <property type="entry name" value="Cep192-like_D5"/>
</dbReference>
<accession>A0A4Y2F327</accession>
<keyword evidence="3" id="KW-1185">Reference proteome</keyword>
<proteinExistence type="predicted"/>
<evidence type="ECO:0000313" key="2">
    <source>
        <dbReference type="EMBL" id="GBM34485.1"/>
    </source>
</evidence>